<dbReference type="InterPro" id="IPR026960">
    <property type="entry name" value="RVT-Znf"/>
</dbReference>
<name>A0A2N9IQ82_FAGSY</name>
<evidence type="ECO:0000256" key="2">
    <source>
        <dbReference type="ARBA" id="ARBA00004826"/>
    </source>
</evidence>
<evidence type="ECO:0000256" key="1">
    <source>
        <dbReference type="ARBA" id="ARBA00003951"/>
    </source>
</evidence>
<comment type="pathway">
    <text evidence="2">Isoprenoid biosynthesis; dimethylallyl diphosphate biosynthesis; dimethylallyl diphosphate from isopentenyl diphosphate: step 1/1.</text>
</comment>
<dbReference type="CDD" id="cd02885">
    <property type="entry name" value="NUDIX_IPP_Isomerase"/>
    <property type="match status" value="1"/>
</dbReference>
<reference evidence="10" key="1">
    <citation type="submission" date="2018-02" db="EMBL/GenBank/DDBJ databases">
        <authorList>
            <person name="Cohen D.B."/>
            <person name="Kent A.D."/>
        </authorList>
    </citation>
    <scope>NUCLEOTIDE SEQUENCE</scope>
</reference>
<dbReference type="InterPro" id="IPR000086">
    <property type="entry name" value="NUDIX_hydrolase_dom"/>
</dbReference>
<dbReference type="AlphaFoldDB" id="A0A2N9IQ82"/>
<dbReference type="UniPathway" id="UPA00668"/>
<dbReference type="GO" id="GO:0050992">
    <property type="term" value="P:dimethylallyl diphosphate biosynthetic process"/>
    <property type="evidence" value="ECO:0007669"/>
    <property type="project" value="UniProtKB-UniPathway"/>
</dbReference>
<evidence type="ECO:0000256" key="8">
    <source>
        <dbReference type="ARBA" id="ARBA00023235"/>
    </source>
</evidence>
<keyword evidence="7" id="KW-0414">Isoprene biosynthesis</keyword>
<proteinExistence type="inferred from homology"/>
<evidence type="ECO:0000313" key="10">
    <source>
        <dbReference type="EMBL" id="SPD27022.1"/>
    </source>
</evidence>
<dbReference type="InterPro" id="IPR011876">
    <property type="entry name" value="IsopentenylPP_isomerase_typ1"/>
</dbReference>
<evidence type="ECO:0000256" key="7">
    <source>
        <dbReference type="ARBA" id="ARBA00023229"/>
    </source>
</evidence>
<dbReference type="GO" id="GO:0009240">
    <property type="term" value="P:isopentenyl diphosphate biosynthetic process"/>
    <property type="evidence" value="ECO:0007669"/>
    <property type="project" value="TreeGrafter"/>
</dbReference>
<dbReference type="GO" id="GO:0004452">
    <property type="term" value="F:isopentenyl-diphosphate delta-isomerase activity"/>
    <property type="evidence" value="ECO:0007669"/>
    <property type="project" value="UniProtKB-EC"/>
</dbReference>
<comment type="similarity">
    <text evidence="4">Belongs to the IPP isomerase type 1 family.</text>
</comment>
<evidence type="ECO:0000256" key="5">
    <source>
        <dbReference type="ARBA" id="ARBA00012057"/>
    </source>
</evidence>
<feature type="domain" description="Nudix hydrolase" evidence="9">
    <location>
        <begin position="197"/>
        <end position="349"/>
    </location>
</feature>
<dbReference type="Gene3D" id="3.90.79.10">
    <property type="entry name" value="Nucleoside Triphosphate Pyrophosphohydrolase"/>
    <property type="match status" value="1"/>
</dbReference>
<keyword evidence="6" id="KW-0149">Chlorophyll biosynthesis</keyword>
<dbReference type="PROSITE" id="PS51462">
    <property type="entry name" value="NUDIX"/>
    <property type="match status" value="1"/>
</dbReference>
<dbReference type="EC" id="5.3.3.2" evidence="5"/>
<sequence>MDRESLWRQVVEAKYGSNWGGWCSKDNWDAYGLGVWKGIWKCWARFLTFLTYSVGNGERVKFWHDSWCGDSSLKRDFPELFSIVADCISIRNAVLGKILTNDNLRKRRVLLVNWCCLCKVDGESIDHLFIHCSLAKQPWDTILSLFDVHWVMPQKLQDLIACWPGALGWHSHAKIWKVIPYCLMQSHLWEKVESGNMLHRAFSVFLFNSKYELLLQQRSATKVTFPLVWTNTCCSHPLFRDSELIEENVLGVRNAAQRKLLDELGIPAEDVPVDQFFPLGRILYKAPSDGKWGEHELDYLLFIVRDVNVNPNPDEAADVKYVNRDQLRELLRKADAGEEGLKLSPWFRLVVDNFLFKWWDHVEKGTLNEAADMKTIHKLT</sequence>
<evidence type="ECO:0000256" key="6">
    <source>
        <dbReference type="ARBA" id="ARBA00023171"/>
    </source>
</evidence>
<dbReference type="PANTHER" id="PTHR10885">
    <property type="entry name" value="ISOPENTENYL-DIPHOSPHATE DELTA-ISOMERASE"/>
    <property type="match status" value="1"/>
</dbReference>
<dbReference type="Pfam" id="PF00293">
    <property type="entry name" value="NUDIX"/>
    <property type="match status" value="1"/>
</dbReference>
<dbReference type="UniPathway" id="UPA00059">
    <property type="reaction ID" value="UER00104"/>
</dbReference>
<dbReference type="GO" id="GO:0005829">
    <property type="term" value="C:cytosol"/>
    <property type="evidence" value="ECO:0007669"/>
    <property type="project" value="UniProtKB-ARBA"/>
</dbReference>
<dbReference type="Pfam" id="PF13966">
    <property type="entry name" value="zf-RVT"/>
    <property type="match status" value="1"/>
</dbReference>
<evidence type="ECO:0000256" key="4">
    <source>
        <dbReference type="ARBA" id="ARBA00007579"/>
    </source>
</evidence>
<dbReference type="GO" id="GO:0015995">
    <property type="term" value="P:chlorophyll biosynthetic process"/>
    <property type="evidence" value="ECO:0007669"/>
    <property type="project" value="UniProtKB-UniPathway"/>
</dbReference>
<protein>
    <recommendedName>
        <fullName evidence="5">isopentenyl-diphosphate Delta-isomerase</fullName>
        <ecNumber evidence="5">5.3.3.2</ecNumber>
    </recommendedName>
</protein>
<evidence type="ECO:0000256" key="3">
    <source>
        <dbReference type="ARBA" id="ARBA00005173"/>
    </source>
</evidence>
<gene>
    <name evidence="10" type="ORF">FSB_LOCUS54904</name>
</gene>
<dbReference type="EMBL" id="OIVN01006176">
    <property type="protein sequence ID" value="SPD27022.1"/>
    <property type="molecule type" value="Genomic_DNA"/>
</dbReference>
<dbReference type="PANTHER" id="PTHR10885:SF0">
    <property type="entry name" value="ISOPENTENYL-DIPHOSPHATE DELTA-ISOMERASE"/>
    <property type="match status" value="1"/>
</dbReference>
<accession>A0A2N9IQ82</accession>
<comment type="pathway">
    <text evidence="3">Porphyrin-containing compound metabolism; chlorophyll biosynthesis.</text>
</comment>
<keyword evidence="8" id="KW-0413">Isomerase</keyword>
<dbReference type="SUPFAM" id="SSF55811">
    <property type="entry name" value="Nudix"/>
    <property type="match status" value="1"/>
</dbReference>
<comment type="function">
    <text evidence="1">Catalyzes the 1,3-allylic rearrangement of the homoallylic substrate isopentenyl (IPP) to its highly electrophilic allylic isomer, dimethylallyl diphosphate (DMAPP).</text>
</comment>
<dbReference type="FunFam" id="3.90.79.10:FF:000025">
    <property type="entry name" value="isopentenyl-diphosphate Delta-isomerase I"/>
    <property type="match status" value="1"/>
</dbReference>
<dbReference type="NCBIfam" id="TIGR02150">
    <property type="entry name" value="IPP_isom_1"/>
    <property type="match status" value="1"/>
</dbReference>
<dbReference type="InterPro" id="IPR015797">
    <property type="entry name" value="NUDIX_hydrolase-like_dom_sf"/>
</dbReference>
<organism evidence="10">
    <name type="scientific">Fagus sylvatica</name>
    <name type="common">Beechnut</name>
    <dbReference type="NCBI Taxonomy" id="28930"/>
    <lineage>
        <taxon>Eukaryota</taxon>
        <taxon>Viridiplantae</taxon>
        <taxon>Streptophyta</taxon>
        <taxon>Embryophyta</taxon>
        <taxon>Tracheophyta</taxon>
        <taxon>Spermatophyta</taxon>
        <taxon>Magnoliopsida</taxon>
        <taxon>eudicotyledons</taxon>
        <taxon>Gunneridae</taxon>
        <taxon>Pentapetalae</taxon>
        <taxon>rosids</taxon>
        <taxon>fabids</taxon>
        <taxon>Fagales</taxon>
        <taxon>Fagaceae</taxon>
        <taxon>Fagus</taxon>
    </lineage>
</organism>
<evidence type="ECO:0000259" key="9">
    <source>
        <dbReference type="PROSITE" id="PS51462"/>
    </source>
</evidence>